<evidence type="ECO:0000259" key="6">
    <source>
        <dbReference type="Pfam" id="PF00884"/>
    </source>
</evidence>
<sequence length="108" mass="11948">MGGNNLPLRGGKNTLWEGGTRVPTFVYSHTLLEKPEIERNGLFHAVDWFPTFLEIAGAPSVPGIDGISQWRFLREGGSSARTEFVYNIEPNSKGAIRVGDFKFIVGRP</sequence>
<feature type="non-terminal residue" evidence="7">
    <location>
        <position position="108"/>
    </location>
</feature>
<keyword evidence="5" id="KW-0325">Glycoprotein</keyword>
<dbReference type="Gene3D" id="3.30.1120.10">
    <property type="match status" value="1"/>
</dbReference>
<dbReference type="PANTHER" id="PTHR10342">
    <property type="entry name" value="ARYLSULFATASE"/>
    <property type="match status" value="1"/>
</dbReference>
<name>A0AAV4F7F2_9GAST</name>
<gene>
    <name evidence="7" type="ORF">ElyMa_005627100</name>
</gene>
<dbReference type="Pfam" id="PF00884">
    <property type="entry name" value="Sulfatase"/>
    <property type="match status" value="1"/>
</dbReference>
<evidence type="ECO:0000313" key="8">
    <source>
        <dbReference type="Proteomes" id="UP000762676"/>
    </source>
</evidence>
<evidence type="ECO:0000256" key="5">
    <source>
        <dbReference type="ARBA" id="ARBA00023180"/>
    </source>
</evidence>
<evidence type="ECO:0000256" key="1">
    <source>
        <dbReference type="ARBA" id="ARBA00001913"/>
    </source>
</evidence>
<accession>A0AAV4F7F2</accession>
<dbReference type="InterPro" id="IPR017850">
    <property type="entry name" value="Alkaline_phosphatase_core_sf"/>
</dbReference>
<dbReference type="AlphaFoldDB" id="A0AAV4F7F2"/>
<evidence type="ECO:0000256" key="4">
    <source>
        <dbReference type="ARBA" id="ARBA00022837"/>
    </source>
</evidence>
<organism evidence="7 8">
    <name type="scientific">Elysia marginata</name>
    <dbReference type="NCBI Taxonomy" id="1093978"/>
    <lineage>
        <taxon>Eukaryota</taxon>
        <taxon>Metazoa</taxon>
        <taxon>Spiralia</taxon>
        <taxon>Lophotrochozoa</taxon>
        <taxon>Mollusca</taxon>
        <taxon>Gastropoda</taxon>
        <taxon>Heterobranchia</taxon>
        <taxon>Euthyneura</taxon>
        <taxon>Panpulmonata</taxon>
        <taxon>Sacoglossa</taxon>
        <taxon>Placobranchoidea</taxon>
        <taxon>Plakobranchidae</taxon>
        <taxon>Elysia</taxon>
    </lineage>
</organism>
<feature type="domain" description="Sulfatase N-terminal" evidence="6">
    <location>
        <begin position="3"/>
        <end position="58"/>
    </location>
</feature>
<dbReference type="SUPFAM" id="SSF53649">
    <property type="entry name" value="Alkaline phosphatase-like"/>
    <property type="match status" value="1"/>
</dbReference>
<evidence type="ECO:0000313" key="7">
    <source>
        <dbReference type="EMBL" id="GFR69293.1"/>
    </source>
</evidence>
<evidence type="ECO:0000256" key="3">
    <source>
        <dbReference type="ARBA" id="ARBA00022723"/>
    </source>
</evidence>
<comment type="similarity">
    <text evidence="2">Belongs to the sulfatase family.</text>
</comment>
<comment type="caution">
    <text evidence="7">The sequence shown here is derived from an EMBL/GenBank/DDBJ whole genome shotgun (WGS) entry which is preliminary data.</text>
</comment>
<dbReference type="Gene3D" id="3.40.720.10">
    <property type="entry name" value="Alkaline Phosphatase, subunit A"/>
    <property type="match status" value="1"/>
</dbReference>
<protein>
    <submittedName>
        <fullName evidence="7">Arylsulfatase B</fullName>
    </submittedName>
</protein>
<comment type="cofactor">
    <cofactor evidence="1">
        <name>Ca(2+)</name>
        <dbReference type="ChEBI" id="CHEBI:29108"/>
    </cofactor>
</comment>
<evidence type="ECO:0000256" key="2">
    <source>
        <dbReference type="ARBA" id="ARBA00008779"/>
    </source>
</evidence>
<dbReference type="InterPro" id="IPR000917">
    <property type="entry name" value="Sulfatase_N"/>
</dbReference>
<dbReference type="InterPro" id="IPR047115">
    <property type="entry name" value="ARSB"/>
</dbReference>
<dbReference type="EMBL" id="BMAT01011263">
    <property type="protein sequence ID" value="GFR69293.1"/>
    <property type="molecule type" value="Genomic_DNA"/>
</dbReference>
<keyword evidence="3" id="KW-0479">Metal-binding</keyword>
<dbReference type="Proteomes" id="UP000762676">
    <property type="component" value="Unassembled WGS sequence"/>
</dbReference>
<dbReference type="GO" id="GO:0046872">
    <property type="term" value="F:metal ion binding"/>
    <property type="evidence" value="ECO:0007669"/>
    <property type="project" value="UniProtKB-KW"/>
</dbReference>
<dbReference type="GO" id="GO:0008484">
    <property type="term" value="F:sulfuric ester hydrolase activity"/>
    <property type="evidence" value="ECO:0007669"/>
    <property type="project" value="InterPro"/>
</dbReference>
<proteinExistence type="inferred from homology"/>
<reference evidence="7 8" key="1">
    <citation type="journal article" date="2021" name="Elife">
        <title>Chloroplast acquisition without the gene transfer in kleptoplastic sea slugs, Plakobranchus ocellatus.</title>
        <authorList>
            <person name="Maeda T."/>
            <person name="Takahashi S."/>
            <person name="Yoshida T."/>
            <person name="Shimamura S."/>
            <person name="Takaki Y."/>
            <person name="Nagai Y."/>
            <person name="Toyoda A."/>
            <person name="Suzuki Y."/>
            <person name="Arimoto A."/>
            <person name="Ishii H."/>
            <person name="Satoh N."/>
            <person name="Nishiyama T."/>
            <person name="Hasebe M."/>
            <person name="Maruyama T."/>
            <person name="Minagawa J."/>
            <person name="Obokata J."/>
            <person name="Shigenobu S."/>
        </authorList>
    </citation>
    <scope>NUCLEOTIDE SEQUENCE [LARGE SCALE GENOMIC DNA]</scope>
</reference>
<dbReference type="PANTHER" id="PTHR10342:SF273">
    <property type="entry name" value="RE14504P"/>
    <property type="match status" value="1"/>
</dbReference>
<keyword evidence="8" id="KW-1185">Reference proteome</keyword>
<keyword evidence="4" id="KW-0106">Calcium</keyword>